<protein>
    <submittedName>
        <fullName evidence="2">Uncharacterized protein</fullName>
    </submittedName>
</protein>
<organism evidence="2 3">
    <name type="scientific">Sporomusa ovata</name>
    <dbReference type="NCBI Taxonomy" id="2378"/>
    <lineage>
        <taxon>Bacteria</taxon>
        <taxon>Bacillati</taxon>
        <taxon>Bacillota</taxon>
        <taxon>Negativicutes</taxon>
        <taxon>Selenomonadales</taxon>
        <taxon>Sporomusaceae</taxon>
        <taxon>Sporomusa</taxon>
    </lineage>
</organism>
<sequence>MRKAVSLIMFLLLLISQVAVMATGISDAGLKAIFPRGEVVENKTLDVPGQGYFGTEIFVTIPYKEKISGADADYDVQFYFRRQILDFNRGQMEAIVEQKLAQFASGSYEYWGTPMGFEEAGSTSGTDGVGGFVSTTTIDSPQKTEVAGGIVWSQRSETVCEGCQQIYYTCRYAVRVGDFVATLDATVPDSRGQADEWFRKLINACK</sequence>
<gene>
    <name evidence="2" type="ORF">SpAn4DRAFT_2491</name>
</gene>
<reference evidence="3" key="1">
    <citation type="submission" date="2015-03" db="EMBL/GenBank/DDBJ databases">
        <authorList>
            <person name="Nijsse Bart"/>
        </authorList>
    </citation>
    <scope>NUCLEOTIDE SEQUENCE [LARGE SCALE GENOMIC DNA]</scope>
</reference>
<dbReference type="EMBL" id="CTRP01000012">
    <property type="protein sequence ID" value="CQR73259.1"/>
    <property type="molecule type" value="Genomic_DNA"/>
</dbReference>
<accession>A0A0U1L1Q9</accession>
<keyword evidence="1" id="KW-0732">Signal</keyword>
<dbReference type="Proteomes" id="UP000049855">
    <property type="component" value="Unassembled WGS sequence"/>
</dbReference>
<evidence type="ECO:0000313" key="2">
    <source>
        <dbReference type="EMBL" id="CQR73259.1"/>
    </source>
</evidence>
<feature type="chain" id="PRO_5006710704" evidence="1">
    <location>
        <begin position="22"/>
        <end position="206"/>
    </location>
</feature>
<evidence type="ECO:0000256" key="1">
    <source>
        <dbReference type="SAM" id="SignalP"/>
    </source>
</evidence>
<dbReference type="RefSeq" id="WP_028972082.1">
    <property type="nucleotide sequence ID" value="NZ_CTRP01000012.1"/>
</dbReference>
<name>A0A0U1L1Q9_9FIRM</name>
<proteinExistence type="predicted"/>
<evidence type="ECO:0000313" key="3">
    <source>
        <dbReference type="Proteomes" id="UP000049855"/>
    </source>
</evidence>
<keyword evidence="3" id="KW-1185">Reference proteome</keyword>
<feature type="signal peptide" evidence="1">
    <location>
        <begin position="1"/>
        <end position="21"/>
    </location>
</feature>
<dbReference type="AlphaFoldDB" id="A0A0U1L1Q9"/>